<feature type="domain" description="Phosphomannose isomerase type I catalytic" evidence="9">
    <location>
        <begin position="7"/>
        <end position="137"/>
    </location>
</feature>
<dbReference type="PRINTS" id="PR00714">
    <property type="entry name" value="MAN6PISMRASE"/>
</dbReference>
<dbReference type="InterPro" id="IPR014710">
    <property type="entry name" value="RmlC-like_jellyroll"/>
</dbReference>
<dbReference type="EMBL" id="JAPFFF010000006">
    <property type="protein sequence ID" value="KAK8887084.1"/>
    <property type="molecule type" value="Genomic_DNA"/>
</dbReference>
<protein>
    <recommendedName>
        <fullName evidence="5">mannose-6-phosphate isomerase</fullName>
        <ecNumber evidence="5">5.3.1.8</ecNumber>
    </recommendedName>
</protein>
<evidence type="ECO:0000313" key="11">
    <source>
        <dbReference type="Proteomes" id="UP001470230"/>
    </source>
</evidence>
<evidence type="ECO:0000313" key="10">
    <source>
        <dbReference type="EMBL" id="KAK8887084.1"/>
    </source>
</evidence>
<dbReference type="InterPro" id="IPR016305">
    <property type="entry name" value="Mannose-6-P_Isomerase"/>
</dbReference>
<comment type="cofactor">
    <cofactor evidence="2">
        <name>Zn(2+)</name>
        <dbReference type="ChEBI" id="CHEBI:29105"/>
    </cofactor>
</comment>
<gene>
    <name evidence="10" type="ORF">M9Y10_038120</name>
</gene>
<evidence type="ECO:0000256" key="4">
    <source>
        <dbReference type="ARBA" id="ARBA00010772"/>
    </source>
</evidence>
<dbReference type="CDD" id="cd07011">
    <property type="entry name" value="cupin_PMI_type_I_N"/>
    <property type="match status" value="1"/>
</dbReference>
<evidence type="ECO:0000256" key="1">
    <source>
        <dbReference type="ARBA" id="ARBA00000757"/>
    </source>
</evidence>
<dbReference type="Proteomes" id="UP001470230">
    <property type="component" value="Unassembled WGS sequence"/>
</dbReference>
<evidence type="ECO:0000256" key="5">
    <source>
        <dbReference type="ARBA" id="ARBA00011956"/>
    </source>
</evidence>
<organism evidence="10 11">
    <name type="scientific">Tritrichomonas musculus</name>
    <dbReference type="NCBI Taxonomy" id="1915356"/>
    <lineage>
        <taxon>Eukaryota</taxon>
        <taxon>Metamonada</taxon>
        <taxon>Parabasalia</taxon>
        <taxon>Tritrichomonadida</taxon>
        <taxon>Tritrichomonadidae</taxon>
        <taxon>Tritrichomonas</taxon>
    </lineage>
</organism>
<name>A0ABR2K7K0_9EUKA</name>
<comment type="similarity">
    <text evidence="4">Belongs to the mannose-6-phosphate isomerase type 1 family.</text>
</comment>
<comment type="catalytic activity">
    <reaction evidence="1">
        <text>D-mannose 6-phosphate = D-fructose 6-phosphate</text>
        <dbReference type="Rhea" id="RHEA:12356"/>
        <dbReference type="ChEBI" id="CHEBI:58735"/>
        <dbReference type="ChEBI" id="CHEBI:61527"/>
        <dbReference type="EC" id="5.3.1.8"/>
    </reaction>
</comment>
<keyword evidence="11" id="KW-1185">Reference proteome</keyword>
<dbReference type="PROSITE" id="PS00965">
    <property type="entry name" value="PMI_I_1"/>
    <property type="match status" value="1"/>
</dbReference>
<dbReference type="InterPro" id="IPR011051">
    <property type="entry name" value="RmlC_Cupin_sf"/>
</dbReference>
<evidence type="ECO:0000256" key="3">
    <source>
        <dbReference type="ARBA" id="ARBA00004666"/>
    </source>
</evidence>
<keyword evidence="8" id="KW-0413">Isomerase</keyword>
<dbReference type="Gene3D" id="1.10.441.10">
    <property type="entry name" value="Phosphomannose Isomerase, domain 2"/>
    <property type="match status" value="1"/>
</dbReference>
<dbReference type="NCBIfam" id="TIGR00218">
    <property type="entry name" value="manA"/>
    <property type="match status" value="1"/>
</dbReference>
<dbReference type="PANTHER" id="PTHR10309:SF0">
    <property type="entry name" value="MANNOSE-6-PHOSPHATE ISOMERASE"/>
    <property type="match status" value="1"/>
</dbReference>
<sequence length="396" mass="44639">MSSKEKLFPLQCKVMNYAWGKIGKNSLVYQFAAHNQKDLNENSPYAEFWMGDHPNAPSICAGGKRISTVLKEVGNDSEKNLSFLFKILSIQTPLSLQCHPNLSDAINLHRKDPAHYPDPNHKPECGFFLTKTSLLFGVREYSQIVNFFQKIPEFKSLISPQILDQFIKNSTPETFKGVMREVLSFDKTKLSSNLNNFKNNFNNGKYTSFIDSDTANIISVIIKNYPNDIGIFLPLILNVIISPPGKGLIIPTGTLHTYIDGDLIEIMALSDNVVRAAMTPKFVDVETLLRIMDFKPITPKYIELKKEIDISQNTFLNYYSTGYESFNLEHGNVEPQKTITIKSKKFSSILAVMKGKIKMNGKQFHEGDSILILGNTEVKLENDGDGIADFFICLSK</sequence>
<evidence type="ECO:0000259" key="9">
    <source>
        <dbReference type="Pfam" id="PF20511"/>
    </source>
</evidence>
<evidence type="ECO:0000256" key="2">
    <source>
        <dbReference type="ARBA" id="ARBA00001947"/>
    </source>
</evidence>
<dbReference type="PIRSF" id="PIRSF001480">
    <property type="entry name" value="Mannose-6-phosphate_isomerase"/>
    <property type="match status" value="1"/>
</dbReference>
<dbReference type="SUPFAM" id="SSF51182">
    <property type="entry name" value="RmlC-like cupins"/>
    <property type="match status" value="1"/>
</dbReference>
<evidence type="ECO:0000256" key="6">
    <source>
        <dbReference type="ARBA" id="ARBA00022723"/>
    </source>
</evidence>
<comment type="caution">
    <text evidence="10">The sequence shown here is derived from an EMBL/GenBank/DDBJ whole genome shotgun (WGS) entry which is preliminary data.</text>
</comment>
<dbReference type="EC" id="5.3.1.8" evidence="5"/>
<dbReference type="Gene3D" id="2.60.120.10">
    <property type="entry name" value="Jelly Rolls"/>
    <property type="match status" value="2"/>
</dbReference>
<dbReference type="Pfam" id="PF20511">
    <property type="entry name" value="PMI_typeI_cat"/>
    <property type="match status" value="1"/>
</dbReference>
<dbReference type="InterPro" id="IPR018050">
    <property type="entry name" value="Pmannose_isomerase-type1_CS"/>
</dbReference>
<dbReference type="PANTHER" id="PTHR10309">
    <property type="entry name" value="MANNOSE-6-PHOSPHATE ISOMERASE"/>
    <property type="match status" value="1"/>
</dbReference>
<keyword evidence="7" id="KW-0862">Zinc</keyword>
<comment type="pathway">
    <text evidence="3">Nucleotide-sugar biosynthesis; GDP-alpha-D-mannose biosynthesis; alpha-D-mannose 1-phosphate from D-fructose 6-phosphate: step 1/2.</text>
</comment>
<proteinExistence type="inferred from homology"/>
<keyword evidence="6" id="KW-0479">Metal-binding</keyword>
<dbReference type="InterPro" id="IPR001250">
    <property type="entry name" value="Man6P_Isoase-1"/>
</dbReference>
<reference evidence="10 11" key="1">
    <citation type="submission" date="2024-04" db="EMBL/GenBank/DDBJ databases">
        <title>Tritrichomonas musculus Genome.</title>
        <authorList>
            <person name="Alves-Ferreira E."/>
            <person name="Grigg M."/>
            <person name="Lorenzi H."/>
            <person name="Galac M."/>
        </authorList>
    </citation>
    <scope>NUCLEOTIDE SEQUENCE [LARGE SCALE GENOMIC DNA]</scope>
    <source>
        <strain evidence="10 11">EAF2021</strain>
    </source>
</reference>
<dbReference type="InterPro" id="IPR046457">
    <property type="entry name" value="PMI_typeI_cat"/>
</dbReference>
<evidence type="ECO:0000256" key="7">
    <source>
        <dbReference type="ARBA" id="ARBA00022833"/>
    </source>
</evidence>
<accession>A0ABR2K7K0</accession>
<evidence type="ECO:0000256" key="8">
    <source>
        <dbReference type="ARBA" id="ARBA00023235"/>
    </source>
</evidence>